<organism evidence="1 2">
    <name type="scientific">Bacillus spongiae</name>
    <dbReference type="NCBI Taxonomy" id="2683610"/>
    <lineage>
        <taxon>Bacteria</taxon>
        <taxon>Bacillati</taxon>
        <taxon>Bacillota</taxon>
        <taxon>Bacilli</taxon>
        <taxon>Bacillales</taxon>
        <taxon>Bacillaceae</taxon>
        <taxon>Bacillus</taxon>
    </lineage>
</organism>
<proteinExistence type="predicted"/>
<reference evidence="1 2" key="1">
    <citation type="journal article" date="2018" name="J. Microbiol.">
        <title>Bacillus spongiae sp. nov., isolated from sponge of Jeju Island.</title>
        <authorList>
            <person name="Lee G.E."/>
            <person name="Im W.T."/>
            <person name="Park J.S."/>
        </authorList>
    </citation>
    <scope>NUCLEOTIDE SEQUENCE [LARGE SCALE GENOMIC DNA]</scope>
    <source>
        <strain evidence="1 2">135PIL107-10</strain>
    </source>
</reference>
<dbReference type="RefSeq" id="WP_336585500.1">
    <property type="nucleotide sequence ID" value="NZ_JBBAXC010000002.1"/>
</dbReference>
<dbReference type="EMBL" id="JBBAXC010000002">
    <property type="protein sequence ID" value="MEI5906079.1"/>
    <property type="molecule type" value="Genomic_DNA"/>
</dbReference>
<evidence type="ECO:0000313" key="2">
    <source>
        <dbReference type="Proteomes" id="UP001312865"/>
    </source>
</evidence>
<dbReference type="SUPFAM" id="SSF63418">
    <property type="entry name" value="MurE/MurF N-terminal domain"/>
    <property type="match status" value="1"/>
</dbReference>
<sequence>MISLREVAAHSAQVRGVKDTDVYIHTISMNGNSLMPKGLYIPFGSDEFESAIKNGCIAAVIKVDESFPPWLPNHFPLFKVEDPLLFLVVLLQQYLKNMNQEKWEKMTNLVVNKQALLYMDKKTNTNSETHSNLMKMMEQLNELGRRG</sequence>
<comment type="caution">
    <text evidence="1">The sequence shown here is derived from an EMBL/GenBank/DDBJ whole genome shotgun (WGS) entry which is preliminary data.</text>
</comment>
<gene>
    <name evidence="1" type="ORF">WAK64_03210</name>
</gene>
<keyword evidence="2" id="KW-1185">Reference proteome</keyword>
<protein>
    <submittedName>
        <fullName evidence="1">Uncharacterized protein</fullName>
    </submittedName>
</protein>
<dbReference type="InterPro" id="IPR035911">
    <property type="entry name" value="MurE/MurF_N"/>
</dbReference>
<accession>A0ABU8HAA3</accession>
<dbReference type="Proteomes" id="UP001312865">
    <property type="component" value="Unassembled WGS sequence"/>
</dbReference>
<name>A0ABU8HAA3_9BACI</name>
<evidence type="ECO:0000313" key="1">
    <source>
        <dbReference type="EMBL" id="MEI5906079.1"/>
    </source>
</evidence>